<gene>
    <name evidence="9 11" type="primary">secE</name>
    <name evidence="11" type="ORF">HMPREF9248_1165</name>
</gene>
<evidence type="ECO:0000256" key="6">
    <source>
        <dbReference type="ARBA" id="ARBA00022989"/>
    </source>
</evidence>
<comment type="similarity">
    <text evidence="9">Belongs to the SecE/SEC61-gamma family.</text>
</comment>
<evidence type="ECO:0000256" key="10">
    <source>
        <dbReference type="SAM" id="MobiDB-lite"/>
    </source>
</evidence>
<keyword evidence="8 9" id="KW-0472">Membrane</keyword>
<comment type="caution">
    <text evidence="11">The sequence shown here is derived from an EMBL/GenBank/DDBJ whole genome shotgun (WGS) entry which is preliminary data.</text>
</comment>
<comment type="subcellular location">
    <subcellularLocation>
        <location evidence="9">Cell membrane</location>
        <topology evidence="9">Single-pass membrane protein</topology>
    </subcellularLocation>
    <subcellularLocation>
        <location evidence="1">Membrane</location>
    </subcellularLocation>
</comment>
<evidence type="ECO:0000256" key="2">
    <source>
        <dbReference type="ARBA" id="ARBA00022448"/>
    </source>
</evidence>
<evidence type="ECO:0000313" key="11">
    <source>
        <dbReference type="EMBL" id="EFL44521.1"/>
    </source>
</evidence>
<feature type="compositionally biased region" description="Basic and acidic residues" evidence="10">
    <location>
        <begin position="15"/>
        <end position="33"/>
    </location>
</feature>
<comment type="subunit">
    <text evidence="9">Component of the Sec protein translocase complex. Heterotrimer consisting of SecY, SecE and SecG subunits. The heterotrimers can form oligomers, although 1 heterotrimer is thought to be able to translocate proteins. Interacts with the ribosome. Interacts with SecDF, and other proteins may be involved. Interacts with SecA.</text>
</comment>
<evidence type="ECO:0000313" key="12">
    <source>
        <dbReference type="Proteomes" id="UP000004431"/>
    </source>
</evidence>
<evidence type="ECO:0000256" key="9">
    <source>
        <dbReference type="HAMAP-Rule" id="MF_00422"/>
    </source>
</evidence>
<keyword evidence="6 9" id="KW-1133">Transmembrane helix</keyword>
<proteinExistence type="inferred from homology"/>
<dbReference type="HAMAP" id="MF_00422">
    <property type="entry name" value="SecE"/>
    <property type="match status" value="1"/>
</dbReference>
<name>A0ABN0B1K1_9ACTN</name>
<keyword evidence="12" id="KW-1185">Reference proteome</keyword>
<feature type="compositionally biased region" description="Basic residues" evidence="10">
    <location>
        <begin position="1"/>
        <end position="12"/>
    </location>
</feature>
<dbReference type="Proteomes" id="UP000004431">
    <property type="component" value="Unassembled WGS sequence"/>
</dbReference>
<dbReference type="Gene3D" id="1.20.5.1030">
    <property type="entry name" value="Preprotein translocase secy subunit"/>
    <property type="match status" value="1"/>
</dbReference>
<dbReference type="InterPro" id="IPR038379">
    <property type="entry name" value="SecE_sf"/>
</dbReference>
<organism evidence="11 12">
    <name type="scientific">Fannyhessea vaginae PB189-T1-4</name>
    <dbReference type="NCBI Taxonomy" id="866774"/>
    <lineage>
        <taxon>Bacteria</taxon>
        <taxon>Bacillati</taxon>
        <taxon>Actinomycetota</taxon>
        <taxon>Coriobacteriia</taxon>
        <taxon>Coriobacteriales</taxon>
        <taxon>Atopobiaceae</taxon>
        <taxon>Fannyhessea</taxon>
    </lineage>
</organism>
<evidence type="ECO:0000256" key="5">
    <source>
        <dbReference type="ARBA" id="ARBA00022927"/>
    </source>
</evidence>
<dbReference type="PANTHER" id="PTHR33910:SF1">
    <property type="entry name" value="PROTEIN TRANSLOCASE SUBUNIT SECE"/>
    <property type="match status" value="1"/>
</dbReference>
<evidence type="ECO:0000256" key="1">
    <source>
        <dbReference type="ARBA" id="ARBA00004370"/>
    </source>
</evidence>
<dbReference type="InterPro" id="IPR001901">
    <property type="entry name" value="Translocase_SecE/Sec61-g"/>
</dbReference>
<dbReference type="NCBIfam" id="TIGR00964">
    <property type="entry name" value="secE_bact"/>
    <property type="match status" value="1"/>
</dbReference>
<protein>
    <recommendedName>
        <fullName evidence="9">Protein translocase subunit SecE</fullName>
    </recommendedName>
</protein>
<dbReference type="InterPro" id="IPR005807">
    <property type="entry name" value="SecE_bac"/>
</dbReference>
<keyword evidence="2 9" id="KW-0813">Transport</keyword>
<keyword evidence="5 9" id="KW-0653">Protein transport</keyword>
<keyword evidence="7 9" id="KW-0811">Translocation</keyword>
<feature type="compositionally biased region" description="Low complexity" evidence="10">
    <location>
        <begin position="34"/>
        <end position="45"/>
    </location>
</feature>
<evidence type="ECO:0000256" key="8">
    <source>
        <dbReference type="ARBA" id="ARBA00023136"/>
    </source>
</evidence>
<dbReference type="RefSeq" id="WP_006303627.1">
    <property type="nucleotide sequence ID" value="NZ_AEDQ01000010.1"/>
</dbReference>
<keyword evidence="4 9" id="KW-0812">Transmembrane</keyword>
<evidence type="ECO:0000256" key="4">
    <source>
        <dbReference type="ARBA" id="ARBA00022692"/>
    </source>
</evidence>
<accession>A0ABN0B1K1</accession>
<evidence type="ECO:0000256" key="3">
    <source>
        <dbReference type="ARBA" id="ARBA00022475"/>
    </source>
</evidence>
<feature type="transmembrane region" description="Helical" evidence="9">
    <location>
        <begin position="85"/>
        <end position="112"/>
    </location>
</feature>
<sequence>MAKKERQKRSARQARSQERERSSADTQAVDEKSSASSRLAASVSRSHSKKEAKKRGRFLGYLADVKSEMHRVVWPTKAELKNYSIATVAALIVCGIATWLIDTGFISLLITYTNLRG</sequence>
<dbReference type="PANTHER" id="PTHR33910">
    <property type="entry name" value="PROTEIN TRANSLOCASE SUBUNIT SECE"/>
    <property type="match status" value="1"/>
</dbReference>
<evidence type="ECO:0000256" key="7">
    <source>
        <dbReference type="ARBA" id="ARBA00023010"/>
    </source>
</evidence>
<dbReference type="Pfam" id="PF00584">
    <property type="entry name" value="SecE"/>
    <property type="match status" value="1"/>
</dbReference>
<dbReference type="EMBL" id="AEDQ01000010">
    <property type="protein sequence ID" value="EFL44521.1"/>
    <property type="molecule type" value="Genomic_DNA"/>
</dbReference>
<feature type="region of interest" description="Disordered" evidence="10">
    <location>
        <begin position="1"/>
        <end position="53"/>
    </location>
</feature>
<keyword evidence="3 9" id="KW-1003">Cell membrane</keyword>
<reference evidence="11 12" key="1">
    <citation type="submission" date="2010-08" db="EMBL/GenBank/DDBJ databases">
        <authorList>
            <person name="Durkin A.S."/>
            <person name="Madupu R."/>
            <person name="Torralba M."/>
            <person name="Gillis M."/>
            <person name="Methe B."/>
            <person name="Sutton G."/>
            <person name="Nelson K.E."/>
        </authorList>
    </citation>
    <scope>NUCLEOTIDE SEQUENCE [LARGE SCALE GENOMIC DNA]</scope>
    <source>
        <strain evidence="11 12">PB189-T1-4</strain>
    </source>
</reference>
<dbReference type="PROSITE" id="PS01067">
    <property type="entry name" value="SECE_SEC61G"/>
    <property type="match status" value="1"/>
</dbReference>
<comment type="function">
    <text evidence="9">Essential subunit of the Sec protein translocation channel SecYEG. Clamps together the 2 halves of SecY. May contact the channel plug during translocation.</text>
</comment>